<keyword evidence="2" id="KW-1185">Reference proteome</keyword>
<accession>A0AA37W8L8</accession>
<dbReference type="NCBIfam" id="TIGR01563">
    <property type="entry name" value="gp16_SPP1"/>
    <property type="match status" value="1"/>
</dbReference>
<dbReference type="Proteomes" id="UP001161389">
    <property type="component" value="Unassembled WGS sequence"/>
</dbReference>
<proteinExistence type="predicted"/>
<organism evidence="1 2">
    <name type="scientific">Litoribrevibacter albus</name>
    <dbReference type="NCBI Taxonomy" id="1473156"/>
    <lineage>
        <taxon>Bacteria</taxon>
        <taxon>Pseudomonadati</taxon>
        <taxon>Pseudomonadota</taxon>
        <taxon>Gammaproteobacteria</taxon>
        <taxon>Oceanospirillales</taxon>
        <taxon>Oceanospirillaceae</taxon>
        <taxon>Litoribrevibacter</taxon>
    </lineage>
</organism>
<sequence length="105" mass="11811">MSAGQLRHRVTFVKKSSVKNAIGGTSTAFETVATLWANIKPGSASENVESDKHTSEISHTVRIRYNPNINAAFFIQYQGRTFQVEAVINENERDRYMLCECVELT</sequence>
<dbReference type="RefSeq" id="WP_284381347.1">
    <property type="nucleotide sequence ID" value="NZ_BSNM01000014.1"/>
</dbReference>
<dbReference type="InterPro" id="IPR038666">
    <property type="entry name" value="SSP1_head-tail_sf"/>
</dbReference>
<dbReference type="EMBL" id="BSNM01000014">
    <property type="protein sequence ID" value="GLQ31661.1"/>
    <property type="molecule type" value="Genomic_DNA"/>
</dbReference>
<dbReference type="InterPro" id="IPR008767">
    <property type="entry name" value="Phage_SPP1_head-tail_adaptor"/>
</dbReference>
<gene>
    <name evidence="1" type="ORF">GCM10007876_21400</name>
</gene>
<dbReference type="Pfam" id="PF05521">
    <property type="entry name" value="Phage_HCP"/>
    <property type="match status" value="1"/>
</dbReference>
<reference evidence="1" key="1">
    <citation type="journal article" date="2014" name="Int. J. Syst. Evol. Microbiol.">
        <title>Complete genome sequence of Corynebacterium casei LMG S-19264T (=DSM 44701T), isolated from a smear-ripened cheese.</title>
        <authorList>
            <consortium name="US DOE Joint Genome Institute (JGI-PGF)"/>
            <person name="Walter F."/>
            <person name="Albersmeier A."/>
            <person name="Kalinowski J."/>
            <person name="Ruckert C."/>
        </authorList>
    </citation>
    <scope>NUCLEOTIDE SEQUENCE</scope>
    <source>
        <strain evidence="1">NBRC 110071</strain>
    </source>
</reference>
<evidence type="ECO:0000313" key="2">
    <source>
        <dbReference type="Proteomes" id="UP001161389"/>
    </source>
</evidence>
<comment type="caution">
    <text evidence="1">The sequence shown here is derived from an EMBL/GenBank/DDBJ whole genome shotgun (WGS) entry which is preliminary data.</text>
</comment>
<dbReference type="Gene3D" id="2.40.10.270">
    <property type="entry name" value="Bacteriophage SPP1 head-tail adaptor protein"/>
    <property type="match status" value="1"/>
</dbReference>
<evidence type="ECO:0008006" key="3">
    <source>
        <dbReference type="Google" id="ProtNLM"/>
    </source>
</evidence>
<evidence type="ECO:0000313" key="1">
    <source>
        <dbReference type="EMBL" id="GLQ31661.1"/>
    </source>
</evidence>
<protein>
    <recommendedName>
        <fullName evidence="3">Head-tail adaptor protein</fullName>
    </recommendedName>
</protein>
<dbReference type="AlphaFoldDB" id="A0AA37W8L8"/>
<name>A0AA37W8L8_9GAMM</name>
<reference evidence="1" key="2">
    <citation type="submission" date="2023-01" db="EMBL/GenBank/DDBJ databases">
        <title>Draft genome sequence of Litoribrevibacter albus strain NBRC 110071.</title>
        <authorList>
            <person name="Sun Q."/>
            <person name="Mori K."/>
        </authorList>
    </citation>
    <scope>NUCLEOTIDE SEQUENCE</scope>
    <source>
        <strain evidence="1">NBRC 110071</strain>
    </source>
</reference>